<dbReference type="Proteomes" id="UP001161388">
    <property type="component" value="Unassembled WGS sequence"/>
</dbReference>
<reference evidence="2" key="2">
    <citation type="submission" date="2023-01" db="EMBL/GenBank/DDBJ databases">
        <title>Draft genome sequence of Sulfitobacter pacificus strain NBRC 109915.</title>
        <authorList>
            <person name="Sun Q."/>
            <person name="Mori K."/>
        </authorList>
    </citation>
    <scope>NUCLEOTIDE SEQUENCE</scope>
    <source>
        <strain evidence="2">NBRC 109915</strain>
    </source>
</reference>
<accession>A0ABQ5VH79</accession>
<evidence type="ECO:0000313" key="2">
    <source>
        <dbReference type="EMBL" id="GLQ26452.1"/>
    </source>
</evidence>
<sequence length="222" mass="23884">MLNFRFDRKRCAKLALGAALVGSLAACGNKPDIASRNLSKDVIPGTATTVAAATPQSQKNLRSTAQLPMTVTAININVPRSLTVSEANLYYPKADIVWRGELIGDRHAQIEQIFDTAFRAGTADLSGPTGVILDAEVVRFHSVTEKARYSVGGVHNMIFKLTVRRASTGEALGPTRLVRADLPAFGGKEAIDADRAGQTQKVRVTNFLSQAIRHELARFVAA</sequence>
<protein>
    <recommendedName>
        <fullName evidence="4">Lipoprotein</fullName>
    </recommendedName>
</protein>
<keyword evidence="1" id="KW-0732">Signal</keyword>
<reference evidence="2" key="1">
    <citation type="journal article" date="2014" name="Int. J. Syst. Evol. Microbiol.">
        <title>Complete genome of a new Firmicutes species belonging to the dominant human colonic microbiota ('Ruminococcus bicirculans') reveals two chromosomes and a selective capacity to utilize plant glucans.</title>
        <authorList>
            <consortium name="NISC Comparative Sequencing Program"/>
            <person name="Wegmann U."/>
            <person name="Louis P."/>
            <person name="Goesmann A."/>
            <person name="Henrissat B."/>
            <person name="Duncan S.H."/>
            <person name="Flint H.J."/>
        </authorList>
    </citation>
    <scope>NUCLEOTIDE SEQUENCE</scope>
    <source>
        <strain evidence="2">NBRC 109915</strain>
    </source>
</reference>
<dbReference type="EMBL" id="BSNL01000001">
    <property type="protein sequence ID" value="GLQ26452.1"/>
    <property type="molecule type" value="Genomic_DNA"/>
</dbReference>
<proteinExistence type="predicted"/>
<feature type="signal peptide" evidence="1">
    <location>
        <begin position="1"/>
        <end position="25"/>
    </location>
</feature>
<dbReference type="InterPro" id="IPR046705">
    <property type="entry name" value="DUF6778"/>
</dbReference>
<comment type="caution">
    <text evidence="2">The sequence shown here is derived from an EMBL/GenBank/DDBJ whole genome shotgun (WGS) entry which is preliminary data.</text>
</comment>
<organism evidence="2 3">
    <name type="scientific">Sulfitobacter pacificus</name>
    <dbReference type="NCBI Taxonomy" id="1499314"/>
    <lineage>
        <taxon>Bacteria</taxon>
        <taxon>Pseudomonadati</taxon>
        <taxon>Pseudomonadota</taxon>
        <taxon>Alphaproteobacteria</taxon>
        <taxon>Rhodobacterales</taxon>
        <taxon>Roseobacteraceae</taxon>
        <taxon>Sulfitobacter</taxon>
    </lineage>
</organism>
<dbReference type="RefSeq" id="WP_284371685.1">
    <property type="nucleotide sequence ID" value="NZ_BSNL01000001.1"/>
</dbReference>
<gene>
    <name evidence="2" type="ORF">GCM10007927_12550</name>
</gene>
<evidence type="ECO:0008006" key="4">
    <source>
        <dbReference type="Google" id="ProtNLM"/>
    </source>
</evidence>
<keyword evidence="3" id="KW-1185">Reference proteome</keyword>
<evidence type="ECO:0000313" key="3">
    <source>
        <dbReference type="Proteomes" id="UP001161388"/>
    </source>
</evidence>
<dbReference type="PROSITE" id="PS51257">
    <property type="entry name" value="PROKAR_LIPOPROTEIN"/>
    <property type="match status" value="1"/>
</dbReference>
<dbReference type="Pfam" id="PF20569">
    <property type="entry name" value="DUF6778"/>
    <property type="match status" value="1"/>
</dbReference>
<feature type="chain" id="PRO_5046304555" description="Lipoprotein" evidence="1">
    <location>
        <begin position="26"/>
        <end position="222"/>
    </location>
</feature>
<name>A0ABQ5VH79_9RHOB</name>
<evidence type="ECO:0000256" key="1">
    <source>
        <dbReference type="SAM" id="SignalP"/>
    </source>
</evidence>